<evidence type="ECO:0000313" key="3">
    <source>
        <dbReference type="EMBL" id="SPC38277.1"/>
    </source>
</evidence>
<dbReference type="Pfam" id="PF14501">
    <property type="entry name" value="HATPase_c_5"/>
    <property type="match status" value="1"/>
</dbReference>
<sequence>MVITTGQGLLINVTSYIFMLTAYLYLLKQLNINSWWRIFGSVAVIQMFDLIGLIRYEELILIMMLVLLMSKQLIKSLNRRKLWGQIVVSGALAYLTTIISTLLTEIAIMGILTIFGSSFTWLSAVICAFLQLIVGGLILILTVKIRTVLNEAIQRYGYRDLLFVMGGLLGSTVMVIVLVDEFSYLNVPIGYLTLMVLTIFVALFFVVIGCWLFIRILLRQAKIEREQTNQANLAMYTDQLEKNYNEVRQFRHDIKNALLALEIRIDESDDALLTADVQALMQQYHFDAIFSSEIGRFANINNTYIKGIIFSKYVAAQKQGISLTVEVSDDLFDSQQQYFNELRILGILLDNALEAAIAVNQAKVVVSIFRESGHLIYLVKNRVDGSVNIAKIWQRGYSTKEDNRGLGLTTVREIVNQHGNFYLSVKQVSNEFIAQLSVAD</sequence>
<gene>
    <name evidence="3" type="ORF">LFUMFP_220038</name>
</gene>
<reference evidence="3" key="1">
    <citation type="submission" date="2018-01" db="EMBL/GenBank/DDBJ databases">
        <authorList>
            <person name="Chaillou S."/>
        </authorList>
    </citation>
    <scope>NUCLEOTIDE SEQUENCE [LARGE SCALE GENOMIC DNA]</scope>
    <source>
        <strain evidence="3">MFPC41A2801</strain>
    </source>
</reference>
<keyword evidence="4" id="KW-1185">Reference proteome</keyword>
<evidence type="ECO:0000256" key="1">
    <source>
        <dbReference type="SAM" id="Phobius"/>
    </source>
</evidence>
<dbReference type="Gene3D" id="3.30.565.10">
    <property type="entry name" value="Histidine kinase-like ATPase, C-terminal domain"/>
    <property type="match status" value="1"/>
</dbReference>
<protein>
    <submittedName>
        <fullName evidence="3">Membrane protein</fullName>
    </submittedName>
</protein>
<proteinExistence type="predicted"/>
<dbReference type="PANTHER" id="PTHR40448:SF1">
    <property type="entry name" value="TWO-COMPONENT SENSOR HISTIDINE KINASE"/>
    <property type="match status" value="1"/>
</dbReference>
<feature type="transmembrane region" description="Helical" evidence="1">
    <location>
        <begin position="161"/>
        <end position="179"/>
    </location>
</feature>
<dbReference type="RefSeq" id="WP_106483177.1">
    <property type="nucleotide sequence ID" value="NZ_LT984417.1"/>
</dbReference>
<dbReference type="Proteomes" id="UP000238739">
    <property type="component" value="Unassembled WGS sequence"/>
</dbReference>
<feature type="transmembrane region" description="Helical" evidence="1">
    <location>
        <begin position="191"/>
        <end position="218"/>
    </location>
</feature>
<comment type="caution">
    <text evidence="3">The sequence shown here is derived from an EMBL/GenBank/DDBJ whole genome shotgun (WGS) entry which is preliminary data.</text>
</comment>
<dbReference type="EMBL" id="OGVC01000015">
    <property type="protein sequence ID" value="SPC38277.1"/>
    <property type="molecule type" value="Genomic_DNA"/>
</dbReference>
<dbReference type="InterPro" id="IPR032834">
    <property type="entry name" value="NatK-like_C"/>
</dbReference>
<evidence type="ECO:0000313" key="4">
    <source>
        <dbReference type="Proteomes" id="UP000238739"/>
    </source>
</evidence>
<keyword evidence="1" id="KW-0812">Transmembrane</keyword>
<feature type="domain" description="Sensor histidine kinase NatK-like C-terminal" evidence="2">
    <location>
        <begin position="343"/>
        <end position="437"/>
    </location>
</feature>
<dbReference type="SUPFAM" id="SSF55874">
    <property type="entry name" value="ATPase domain of HSP90 chaperone/DNA topoisomerase II/histidine kinase"/>
    <property type="match status" value="1"/>
</dbReference>
<feature type="transmembrane region" description="Helical" evidence="1">
    <location>
        <begin position="86"/>
        <end position="115"/>
    </location>
</feature>
<accession>A0A2N9DV22</accession>
<name>A0A2N9DV22_9LACO</name>
<dbReference type="PANTHER" id="PTHR40448">
    <property type="entry name" value="TWO-COMPONENT SENSOR HISTIDINE KINASE"/>
    <property type="match status" value="1"/>
</dbReference>
<dbReference type="InterPro" id="IPR036890">
    <property type="entry name" value="HATPase_C_sf"/>
</dbReference>
<keyword evidence="1" id="KW-1133">Transmembrane helix</keyword>
<feature type="transmembrane region" description="Helical" evidence="1">
    <location>
        <begin position="121"/>
        <end position="141"/>
    </location>
</feature>
<dbReference type="AlphaFoldDB" id="A0A2N9DV22"/>
<feature type="transmembrane region" description="Helical" evidence="1">
    <location>
        <begin position="6"/>
        <end position="27"/>
    </location>
</feature>
<evidence type="ECO:0000259" key="2">
    <source>
        <dbReference type="Pfam" id="PF14501"/>
    </source>
</evidence>
<dbReference type="GO" id="GO:0042802">
    <property type="term" value="F:identical protein binding"/>
    <property type="evidence" value="ECO:0007669"/>
    <property type="project" value="TreeGrafter"/>
</dbReference>
<keyword evidence="1" id="KW-0472">Membrane</keyword>
<organism evidence="3 4">
    <name type="scientific">Latilactobacillus fuchuensis</name>
    <dbReference type="NCBI Taxonomy" id="164393"/>
    <lineage>
        <taxon>Bacteria</taxon>
        <taxon>Bacillati</taxon>
        <taxon>Bacillota</taxon>
        <taxon>Bacilli</taxon>
        <taxon>Lactobacillales</taxon>
        <taxon>Lactobacillaceae</taxon>
        <taxon>Latilactobacillus</taxon>
    </lineage>
</organism>